<organism evidence="3 4">
    <name type="scientific">Scytalidium lignicola</name>
    <name type="common">Hyphomycete</name>
    <dbReference type="NCBI Taxonomy" id="5539"/>
    <lineage>
        <taxon>Eukaryota</taxon>
        <taxon>Fungi</taxon>
        <taxon>Dikarya</taxon>
        <taxon>Ascomycota</taxon>
        <taxon>Pezizomycotina</taxon>
        <taxon>Leotiomycetes</taxon>
        <taxon>Leotiomycetes incertae sedis</taxon>
        <taxon>Scytalidium</taxon>
    </lineage>
</organism>
<comment type="caution">
    <text evidence="3">The sequence shown here is derived from an EMBL/GenBank/DDBJ whole genome shotgun (WGS) entry which is preliminary data.</text>
</comment>
<dbReference type="Proteomes" id="UP000258309">
    <property type="component" value="Unassembled WGS sequence"/>
</dbReference>
<protein>
    <recommendedName>
        <fullName evidence="2">DUF7053 domain-containing protein</fullName>
    </recommendedName>
</protein>
<evidence type="ECO:0000259" key="2">
    <source>
        <dbReference type="Pfam" id="PF23155"/>
    </source>
</evidence>
<feature type="non-terminal residue" evidence="3">
    <location>
        <position position="311"/>
    </location>
</feature>
<dbReference type="OMA" id="SHIEMID"/>
<gene>
    <name evidence="3" type="ORF">B7463_g6621</name>
</gene>
<dbReference type="InterPro" id="IPR055481">
    <property type="entry name" value="DUF7053"/>
</dbReference>
<feature type="region of interest" description="Disordered" evidence="1">
    <location>
        <begin position="204"/>
        <end position="311"/>
    </location>
</feature>
<reference evidence="3 4" key="1">
    <citation type="submission" date="2018-05" db="EMBL/GenBank/DDBJ databases">
        <title>Draft genome sequence of Scytalidium lignicola DSM 105466, a ubiquitous saprotrophic fungus.</title>
        <authorList>
            <person name="Buettner E."/>
            <person name="Gebauer A.M."/>
            <person name="Hofrichter M."/>
            <person name="Liers C."/>
            <person name="Kellner H."/>
        </authorList>
    </citation>
    <scope>NUCLEOTIDE SEQUENCE [LARGE SCALE GENOMIC DNA]</scope>
    <source>
        <strain evidence="3 4">DSM 105466</strain>
    </source>
</reference>
<name>A0A3E2H8K2_SCYLI</name>
<dbReference type="OrthoDB" id="3246050at2759"/>
<feature type="compositionally biased region" description="Polar residues" evidence="1">
    <location>
        <begin position="245"/>
        <end position="276"/>
    </location>
</feature>
<feature type="compositionally biased region" description="Polar residues" evidence="1">
    <location>
        <begin position="285"/>
        <end position="301"/>
    </location>
</feature>
<proteinExistence type="predicted"/>
<evidence type="ECO:0000313" key="4">
    <source>
        <dbReference type="Proteomes" id="UP000258309"/>
    </source>
</evidence>
<dbReference type="PANTHER" id="PTHR38117:SF2">
    <property type="entry name" value="NACHT AND WD40 DOMAIN PROTEIN"/>
    <property type="match status" value="1"/>
</dbReference>
<dbReference type="EMBL" id="NCSJ02000119">
    <property type="protein sequence ID" value="RFU29729.1"/>
    <property type="molecule type" value="Genomic_DNA"/>
</dbReference>
<dbReference type="PANTHER" id="PTHR38117">
    <property type="entry name" value="NACHT AND WD40 DOMAIN PROTEIN"/>
    <property type="match status" value="1"/>
</dbReference>
<evidence type="ECO:0000256" key="1">
    <source>
        <dbReference type="SAM" id="MobiDB-lite"/>
    </source>
</evidence>
<keyword evidence="4" id="KW-1185">Reference proteome</keyword>
<evidence type="ECO:0000313" key="3">
    <source>
        <dbReference type="EMBL" id="RFU29729.1"/>
    </source>
</evidence>
<dbReference type="STRING" id="5539.A0A3E2H8K2"/>
<feature type="domain" description="DUF7053" evidence="2">
    <location>
        <begin position="2"/>
        <end position="171"/>
    </location>
</feature>
<sequence>MSKRSLFTTVTPLPPGVSREIVMETLRSHIEMIDLNPLVEERHRCKPPPHATAEEYHCVWYKLTDRVQYLPGGMMSGKISYYAVFHDLPNGLQTHCYAPMGVDVKGKWTLGGTLPGEVAQPVELGLGAPLQGLYLREDVELKCNVIMTSFVKKTLKKAHEQLVGRLVVKTQIEQSSTRHSSLVGSPRSSLTPVVSQSSFATTISSTGSIHGHNQKYRESLDSKDSSLYPRPLSSSSAAPSYAETMAQSGHQSSSQWQNLDNSRPVSLLVPSQSQVFHQGGHYRNHSSSALPVELPSSSSQAEPAVHYAELE</sequence>
<dbReference type="AlphaFoldDB" id="A0A3E2H8K2"/>
<feature type="compositionally biased region" description="Basic and acidic residues" evidence="1">
    <location>
        <begin position="215"/>
        <end position="224"/>
    </location>
</feature>
<feature type="compositionally biased region" description="Low complexity" evidence="1">
    <location>
        <begin position="225"/>
        <end position="242"/>
    </location>
</feature>
<accession>A0A3E2H8K2</accession>
<dbReference type="Pfam" id="PF23155">
    <property type="entry name" value="DUF7053"/>
    <property type="match status" value="1"/>
</dbReference>
<feature type="non-terminal residue" evidence="3">
    <location>
        <position position="1"/>
    </location>
</feature>